<name>A0A6P7HG05_9TELE</name>
<dbReference type="Proteomes" id="UP000515145">
    <property type="component" value="Unplaced"/>
</dbReference>
<keyword evidence="5 6" id="KW-0833">Ubl conjugation pathway</keyword>
<dbReference type="EC" id="2.3.2.26" evidence="3"/>
<dbReference type="PANTHER" id="PTHR11254">
    <property type="entry name" value="HECT DOMAIN UBIQUITIN-PROTEIN LIGASE"/>
    <property type="match status" value="1"/>
</dbReference>
<dbReference type="GO" id="GO:0006511">
    <property type="term" value="P:ubiquitin-dependent protein catabolic process"/>
    <property type="evidence" value="ECO:0007669"/>
    <property type="project" value="TreeGrafter"/>
</dbReference>
<comment type="pathway">
    <text evidence="2">Protein modification; protein ubiquitination.</text>
</comment>
<feature type="domain" description="HECT" evidence="8">
    <location>
        <begin position="702"/>
        <end position="776"/>
    </location>
</feature>
<keyword evidence="4" id="KW-0808">Transferase</keyword>
<dbReference type="PROSITE" id="PS50237">
    <property type="entry name" value="HECT"/>
    <property type="match status" value="1"/>
</dbReference>
<protein>
    <recommendedName>
        <fullName evidence="3">HECT-type E3 ubiquitin transferase</fullName>
        <ecNumber evidence="3">2.3.2.26</ecNumber>
    </recommendedName>
</protein>
<sequence length="776" mass="85129">MEGGNEAVVLQQAIGVLRNILSSPETVASLSSTLVQDTTRANAVTHSSCIESEMRELFRPGSSQVGLAREAAATQGQTGGLQRPLRYQTQKHFGNWCTRSRKRPRTHYHDTFNKDVILLPRPSSSVVVMHRAKQQLHEQGHILNGFEFQKSWNQTTVTEQMREAFGGKLSADINLEFLMACGNNLILPKLRAGQELDANLIHKIYKSKALYIRPSKPILDDITGNTSEDSYDENTSSAMELRSSSQTERHSNASFGSLTSPIDAAPSNSTPVVLPVSVPSSSHSSMSASGSSSQLQVSSVENCYTAIQPSATSFEGISLVDSPLVLSGQNRSSPLNHSSNLQSTCSAVPSTSSTSAYHNSANYDGYLTVIGALSDVSSEDEEMHQAILASLQSERRTTGCSVPVRDILQDLATQINHQKKCKFNINRSSVLDGAIRGFKRGTYNPCHTISVRFSHDMGVAEEAVDLGGPRREFLRLLMDALSKSQMFEGEEGKMNLAFDSNAMREDRYLVAGRAIAVSLVHGGPPARFLSPTLFSCLVEGPEMAKPVLEDVADSDLHEKIKRVMECETFEDLLATTAPLEEYLANAGCLRQLRSLEDKYLLAEDILMFQVIHRVRGPFERFRDGLGSLGVLDKIQTHPESFRPLLCWSPTTLTADLIDSLFTIRLSPVGSNRRQAEEMVVPFWRDYLADAEDQEGTQKLETILAFATGASAVPPIGFSPQPSIEFLHQEHDGGNPSKLPIANTCINCLKLPLHTSYDDFQENMDFALGNTHGFGIA</sequence>
<dbReference type="Gene3D" id="3.90.1750.10">
    <property type="entry name" value="Hect, E3 ligase catalytic domains"/>
    <property type="match status" value="1"/>
</dbReference>
<evidence type="ECO:0000256" key="7">
    <source>
        <dbReference type="SAM" id="MobiDB-lite"/>
    </source>
</evidence>
<organism evidence="9 10">
    <name type="scientific">Parambassis ranga</name>
    <name type="common">Indian glassy fish</name>
    <dbReference type="NCBI Taxonomy" id="210632"/>
    <lineage>
        <taxon>Eukaryota</taxon>
        <taxon>Metazoa</taxon>
        <taxon>Chordata</taxon>
        <taxon>Craniata</taxon>
        <taxon>Vertebrata</taxon>
        <taxon>Euteleostomi</taxon>
        <taxon>Actinopterygii</taxon>
        <taxon>Neopterygii</taxon>
        <taxon>Teleostei</taxon>
        <taxon>Neoteleostei</taxon>
        <taxon>Acanthomorphata</taxon>
        <taxon>Ovalentaria</taxon>
        <taxon>Ambassidae</taxon>
        <taxon>Parambassis</taxon>
    </lineage>
</organism>
<dbReference type="GO" id="GO:0061630">
    <property type="term" value="F:ubiquitin protein ligase activity"/>
    <property type="evidence" value="ECO:0007669"/>
    <property type="project" value="UniProtKB-EC"/>
</dbReference>
<comment type="catalytic activity">
    <reaction evidence="1">
        <text>S-ubiquitinyl-[E2 ubiquitin-conjugating enzyme]-L-cysteine + [acceptor protein]-L-lysine = [E2 ubiquitin-conjugating enzyme]-L-cysteine + N(6)-ubiquitinyl-[acceptor protein]-L-lysine.</text>
        <dbReference type="EC" id="2.3.2.26"/>
    </reaction>
</comment>
<evidence type="ECO:0000256" key="6">
    <source>
        <dbReference type="PROSITE-ProRule" id="PRU00104"/>
    </source>
</evidence>
<evidence type="ECO:0000313" key="9">
    <source>
        <dbReference type="Proteomes" id="UP000515145"/>
    </source>
</evidence>
<reference evidence="10" key="1">
    <citation type="submission" date="2025-08" db="UniProtKB">
        <authorList>
            <consortium name="RefSeq"/>
        </authorList>
    </citation>
    <scope>IDENTIFICATION</scope>
</reference>
<gene>
    <name evidence="10" type="primary">LOC114430725</name>
</gene>
<dbReference type="InParanoid" id="A0A6P7HG05"/>
<keyword evidence="9" id="KW-1185">Reference proteome</keyword>
<feature type="region of interest" description="Disordered" evidence="7">
    <location>
        <begin position="222"/>
        <end position="261"/>
    </location>
</feature>
<feature type="compositionally biased region" description="Polar residues" evidence="7">
    <location>
        <begin position="223"/>
        <end position="260"/>
    </location>
</feature>
<dbReference type="OrthoDB" id="2384350at2759"/>
<dbReference type="GeneID" id="114430725"/>
<dbReference type="Pfam" id="PF00632">
    <property type="entry name" value="HECT"/>
    <property type="match status" value="1"/>
</dbReference>
<accession>A0A6P7HG05</accession>
<dbReference type="InterPro" id="IPR050409">
    <property type="entry name" value="E3_ubiq-protein_ligase"/>
</dbReference>
<dbReference type="SUPFAM" id="SSF56204">
    <property type="entry name" value="Hect, E3 ligase catalytic domain"/>
    <property type="match status" value="1"/>
</dbReference>
<feature type="active site" description="Glycyl thioester intermediate" evidence="6">
    <location>
        <position position="744"/>
    </location>
</feature>
<evidence type="ECO:0000256" key="2">
    <source>
        <dbReference type="ARBA" id="ARBA00004906"/>
    </source>
</evidence>
<evidence type="ECO:0000256" key="3">
    <source>
        <dbReference type="ARBA" id="ARBA00012485"/>
    </source>
</evidence>
<dbReference type="GO" id="GO:0016567">
    <property type="term" value="P:protein ubiquitination"/>
    <property type="evidence" value="ECO:0007669"/>
    <property type="project" value="TreeGrafter"/>
</dbReference>
<evidence type="ECO:0000313" key="10">
    <source>
        <dbReference type="RefSeq" id="XP_028254490.1"/>
    </source>
</evidence>
<dbReference type="Gene3D" id="3.30.2410.10">
    <property type="entry name" value="Hect, E3 ligase catalytic domain"/>
    <property type="match status" value="1"/>
</dbReference>
<dbReference type="SMART" id="SM00119">
    <property type="entry name" value="HECTc"/>
    <property type="match status" value="1"/>
</dbReference>
<evidence type="ECO:0000256" key="5">
    <source>
        <dbReference type="ARBA" id="ARBA00022786"/>
    </source>
</evidence>
<dbReference type="PANTHER" id="PTHR11254:SF440">
    <property type="entry name" value="E3 UBIQUITIN-PROTEIN LIGASE NEDD-4"/>
    <property type="match status" value="1"/>
</dbReference>
<dbReference type="AlphaFoldDB" id="A0A6P7HG05"/>
<evidence type="ECO:0000256" key="1">
    <source>
        <dbReference type="ARBA" id="ARBA00000885"/>
    </source>
</evidence>
<dbReference type="RefSeq" id="XP_028254490.1">
    <property type="nucleotide sequence ID" value="XM_028398689.1"/>
</dbReference>
<proteinExistence type="predicted"/>
<evidence type="ECO:0000259" key="8">
    <source>
        <dbReference type="PROSITE" id="PS50237"/>
    </source>
</evidence>
<dbReference type="InterPro" id="IPR035983">
    <property type="entry name" value="Hect_E3_ubiquitin_ligase"/>
</dbReference>
<dbReference type="InterPro" id="IPR000569">
    <property type="entry name" value="HECT_dom"/>
</dbReference>
<evidence type="ECO:0000256" key="4">
    <source>
        <dbReference type="ARBA" id="ARBA00022679"/>
    </source>
</evidence>
<dbReference type="GO" id="GO:0005737">
    <property type="term" value="C:cytoplasm"/>
    <property type="evidence" value="ECO:0007669"/>
    <property type="project" value="TreeGrafter"/>
</dbReference>